<dbReference type="GO" id="GO:0004803">
    <property type="term" value="F:transposase activity"/>
    <property type="evidence" value="ECO:0007669"/>
    <property type="project" value="InterPro"/>
</dbReference>
<name>X0SC79_9ZZZZ</name>
<accession>X0SC79</accession>
<evidence type="ECO:0000313" key="4">
    <source>
        <dbReference type="EMBL" id="GAF73507.1"/>
    </source>
</evidence>
<dbReference type="AlphaFoldDB" id="X0SC79"/>
<evidence type="ECO:0000256" key="3">
    <source>
        <dbReference type="ARBA" id="ARBA00023172"/>
    </source>
</evidence>
<reference evidence="4" key="1">
    <citation type="journal article" date="2014" name="Front. Microbiol.">
        <title>High frequency of phylogenetically diverse reductive dehalogenase-homologous genes in deep subseafloor sedimentary metagenomes.</title>
        <authorList>
            <person name="Kawai M."/>
            <person name="Futagami T."/>
            <person name="Toyoda A."/>
            <person name="Takaki Y."/>
            <person name="Nishi S."/>
            <person name="Hori S."/>
            <person name="Arai W."/>
            <person name="Tsubouchi T."/>
            <person name="Morono Y."/>
            <person name="Uchiyama I."/>
            <person name="Ito T."/>
            <person name="Fujiyama A."/>
            <person name="Inagaki F."/>
            <person name="Takami H."/>
        </authorList>
    </citation>
    <scope>NUCLEOTIDE SEQUENCE</scope>
    <source>
        <strain evidence="4">Expedition CK06-06</strain>
    </source>
</reference>
<evidence type="ECO:0008006" key="5">
    <source>
        <dbReference type="Google" id="ProtNLM"/>
    </source>
</evidence>
<dbReference type="Pfam" id="PF00872">
    <property type="entry name" value="Transposase_mut"/>
    <property type="match status" value="1"/>
</dbReference>
<protein>
    <recommendedName>
        <fullName evidence="5">Mutator family transposase</fullName>
    </recommendedName>
</protein>
<evidence type="ECO:0000256" key="1">
    <source>
        <dbReference type="ARBA" id="ARBA00022578"/>
    </source>
</evidence>
<dbReference type="PANTHER" id="PTHR33217:SF7">
    <property type="entry name" value="TRANSPOSASE FOR INSERTION SEQUENCE ELEMENT IS1081"/>
    <property type="match status" value="1"/>
</dbReference>
<evidence type="ECO:0000256" key="2">
    <source>
        <dbReference type="ARBA" id="ARBA00023125"/>
    </source>
</evidence>
<dbReference type="NCBIfam" id="NF033543">
    <property type="entry name" value="transpos_IS256"/>
    <property type="match status" value="1"/>
</dbReference>
<proteinExistence type="predicted"/>
<keyword evidence="2" id="KW-0238">DNA-binding</keyword>
<dbReference type="InterPro" id="IPR001207">
    <property type="entry name" value="Transposase_mutator"/>
</dbReference>
<dbReference type="PANTHER" id="PTHR33217">
    <property type="entry name" value="TRANSPOSASE FOR INSERTION SEQUENCE ELEMENT IS1081"/>
    <property type="match status" value="1"/>
</dbReference>
<organism evidence="4">
    <name type="scientific">marine sediment metagenome</name>
    <dbReference type="NCBI Taxonomy" id="412755"/>
    <lineage>
        <taxon>unclassified sequences</taxon>
        <taxon>metagenomes</taxon>
        <taxon>ecological metagenomes</taxon>
    </lineage>
</organism>
<gene>
    <name evidence="4" type="ORF">S01H1_05439</name>
</gene>
<keyword evidence="1" id="KW-0815">Transposition</keyword>
<dbReference type="GO" id="GO:0003677">
    <property type="term" value="F:DNA binding"/>
    <property type="evidence" value="ECO:0007669"/>
    <property type="project" value="UniProtKB-KW"/>
</dbReference>
<dbReference type="GO" id="GO:0006313">
    <property type="term" value="P:DNA transposition"/>
    <property type="evidence" value="ECO:0007669"/>
    <property type="project" value="InterPro"/>
</dbReference>
<comment type="caution">
    <text evidence="4">The sequence shown here is derived from an EMBL/GenBank/DDBJ whole genome shotgun (WGS) entry which is preliminary data.</text>
</comment>
<keyword evidence="3" id="KW-0233">DNA recombination</keyword>
<sequence>MAQYQVSVDSEKVKELMIRDDGLKELVQEVLNQVLEAQASEAVGAERYERSEGRQGYRNGYRERKLIARIGTLSLRIPQIRDGVFSPELFRRYQRSEQGFVLALMEMVLQGVSTRKVGKVTEELCGASFSKSMVSELCKELQIRVDAWNERPLEGQEYPFVIVDAMVIKVRKEEKVRSVSALIVSGINTEGFREILGMRLGDSETEVTWREIFQWLKDRGLRGVDYVVSDAHKGLIAAVQRCFQGVVWQRCQVHFMRNVLGHTSRRHQKAMITGLKKILGAYDRLDAKKAFEDLAEELTGKADSALQVLEEGLEDALAVLGLPEKYRRRMKSTNMQERLIQEIRRRERVIRIFPNEASALRLIGALLAEKHETWSTGKKYFDMTEYLEVLEEEEKKEIAVKIPKAS</sequence>
<dbReference type="EMBL" id="BARS01002833">
    <property type="protein sequence ID" value="GAF73507.1"/>
    <property type="molecule type" value="Genomic_DNA"/>
</dbReference>